<keyword evidence="1" id="KW-0496">Mitochondrion</keyword>
<reference evidence="1" key="2">
    <citation type="journal article" date="2011" name="Genome Biol. Evol.">
        <title>Structural and content diversity of mitochondrial genome in beet: a comparative genomic analysis.</title>
        <authorList>
            <person name="Darracq A."/>
            <person name="Varre J.S."/>
            <person name="Marechal-Drouard L."/>
            <person name="Courseaux A."/>
            <person name="Saumitou-Laprade P."/>
            <person name="Oztas S."/>
            <person name="Vacherie B."/>
            <person name="Barbe V.and.Touzet.P."/>
        </authorList>
    </citation>
    <scope>NUCLEOTIDE SEQUENCE</scope>
</reference>
<reference evidence="1" key="1">
    <citation type="submission" date="2010-11" db="EMBL/GenBank/DDBJ databases">
        <authorList>
            <person name="Genoscope - CEA"/>
        </authorList>
    </citation>
    <scope>NUCLEOTIDE SEQUENCE</scope>
</reference>
<evidence type="ECO:0000313" key="1">
    <source>
        <dbReference type="EMBL" id="CBJ20729.1"/>
    </source>
</evidence>
<name>E8ZC96_BETVM</name>
<gene>
    <name evidence="1" type="primary">orf224b</name>
</gene>
<sequence>MLIYRFRFLGIFYMQGDFSQYESIFSPINTGANPGPNMPGLPGPSEPTALISAVPDSREMLPNSPSLSEEFPFLRMGSAEFRELVATLREPPLMEDSVRREELESFLHKWVEHGFEPSFNGELVNLQFRLELKLEYALREEGFSESSIMETRCEWRRAAFTLPSREKLISIRALKQNLLTKEIRESAAYKRIISAASHGQINLRKEPDFGQLDQILSYSFSRFF</sequence>
<protein>
    <submittedName>
        <fullName evidence="1">Uncharacterized protein orf224b</fullName>
    </submittedName>
</protein>
<organism evidence="1">
    <name type="scientific">Beta vulgaris subsp. maritima</name>
    <name type="common">Sea beet</name>
    <name type="synonym">Beta maritima</name>
    <dbReference type="NCBI Taxonomy" id="350892"/>
    <lineage>
        <taxon>Eukaryota</taxon>
        <taxon>Viridiplantae</taxon>
        <taxon>Streptophyta</taxon>
        <taxon>Embryophyta</taxon>
        <taxon>Tracheophyta</taxon>
        <taxon>Spermatophyta</taxon>
        <taxon>Magnoliopsida</taxon>
        <taxon>eudicotyledons</taxon>
        <taxon>Gunneridae</taxon>
        <taxon>Pentapetalae</taxon>
        <taxon>Caryophyllales</taxon>
        <taxon>Chenopodiaceae</taxon>
        <taxon>Betoideae</taxon>
        <taxon>Beta</taxon>
    </lineage>
</organism>
<dbReference type="AlphaFoldDB" id="E8ZC96"/>
<geneLocation type="mitochondrion" evidence="1"/>
<accession>E8ZC96</accession>
<dbReference type="EMBL" id="FP885871">
    <property type="protein sequence ID" value="CBJ20729.1"/>
    <property type="molecule type" value="Genomic_DNA"/>
</dbReference>
<proteinExistence type="predicted"/>